<dbReference type="EMBL" id="BT124956">
    <property type="protein sequence ID" value="ADI32794.1"/>
    <property type="molecule type" value="mRNA"/>
</dbReference>
<evidence type="ECO:0000313" key="1">
    <source>
        <dbReference type="EMBL" id="ADI32794.1"/>
    </source>
</evidence>
<organism evidence="1">
    <name type="scientific">Drosophila melanogaster</name>
    <name type="common">Fruit fly</name>
    <dbReference type="NCBI Taxonomy" id="7227"/>
    <lineage>
        <taxon>Eukaryota</taxon>
        <taxon>Metazoa</taxon>
        <taxon>Ecdysozoa</taxon>
        <taxon>Arthropoda</taxon>
        <taxon>Hexapoda</taxon>
        <taxon>Insecta</taxon>
        <taxon>Pterygota</taxon>
        <taxon>Neoptera</taxon>
        <taxon>Endopterygota</taxon>
        <taxon>Diptera</taxon>
        <taxon>Brachycera</taxon>
        <taxon>Muscomorpha</taxon>
        <taxon>Ephydroidea</taxon>
        <taxon>Drosophilidae</taxon>
        <taxon>Drosophila</taxon>
        <taxon>Sophophora</taxon>
    </lineage>
</organism>
<sequence>MDWACMPLRQMLNIAHKQIFRDGRYETVTLEEMPSRLSDNLAAFGAKESRHPTGPNRCQLRLGLATRTANANQDAAVGWPAFEHSEK</sequence>
<name>D6W4Q6_DROME</name>
<protein>
    <submittedName>
        <fullName evidence="1">MIP22767p</fullName>
    </submittedName>
</protein>
<accession>D6W4Q6</accession>
<reference evidence="1" key="1">
    <citation type="submission" date="2010-06" db="EMBL/GenBank/DDBJ databases">
        <authorList>
            <person name="Carlson J."/>
            <person name="Booth B."/>
            <person name="Frise E."/>
            <person name="Sandler J."/>
            <person name="Wan K."/>
            <person name="Yu C."/>
            <person name="Celniker S."/>
        </authorList>
    </citation>
    <scope>NUCLEOTIDE SEQUENCE</scope>
</reference>
<proteinExistence type="evidence at transcript level"/>
<dbReference type="AlphaFoldDB" id="D6W4Q6"/>